<dbReference type="PATRIC" id="fig|1202534.3.peg.836"/>
<name>R9CE01_9CLOT</name>
<dbReference type="AlphaFoldDB" id="R9CE01"/>
<protein>
    <submittedName>
        <fullName evidence="2">PTS transporter subunit IIA-like nitrogen-regulatory protein PtsN</fullName>
    </submittedName>
</protein>
<dbReference type="PANTHER" id="PTHR47738:SF3">
    <property type="entry name" value="PHOSPHOTRANSFERASE SYSTEM MANNITOL_FRUCTOSE-SPECIFIC IIA DOMAIN CONTAINING PROTEIN"/>
    <property type="match status" value="1"/>
</dbReference>
<gene>
    <name evidence="2" type="ORF">A500_04186</name>
</gene>
<dbReference type="Pfam" id="PF00359">
    <property type="entry name" value="PTS_EIIA_2"/>
    <property type="match status" value="1"/>
</dbReference>
<dbReference type="RefSeq" id="WP_016206300.1">
    <property type="nucleotide sequence ID" value="NZ_ASRV01000045.1"/>
</dbReference>
<dbReference type="InterPro" id="IPR002178">
    <property type="entry name" value="PTS_EIIA_type-2_dom"/>
</dbReference>
<dbReference type="InterPro" id="IPR051541">
    <property type="entry name" value="PTS_SugarTrans_NitroReg"/>
</dbReference>
<evidence type="ECO:0000259" key="1">
    <source>
        <dbReference type="PROSITE" id="PS51094"/>
    </source>
</evidence>
<dbReference type="InterPro" id="IPR016152">
    <property type="entry name" value="PTrfase/Anion_transptr"/>
</dbReference>
<sequence length="153" mass="17359">MAQFIDLDTIFVNVEAKDKNSLLELLGDKLYAEGYVNEEYKTAVIKREENFPTGLNVEGEIKVAIPHADIIYVNKPGIAFASLKEPINFNSMDDPEEEISIKLVFMLAVKDPNNHVVILQKLMEVLQNQEILSKLESCSSEEEVKDILNKEFN</sequence>
<proteinExistence type="predicted"/>
<organism evidence="2 3">
    <name type="scientific">Clostridium sartagoforme AAU1</name>
    <dbReference type="NCBI Taxonomy" id="1202534"/>
    <lineage>
        <taxon>Bacteria</taxon>
        <taxon>Bacillati</taxon>
        <taxon>Bacillota</taxon>
        <taxon>Clostridia</taxon>
        <taxon>Eubacteriales</taxon>
        <taxon>Clostridiaceae</taxon>
        <taxon>Clostridium</taxon>
    </lineage>
</organism>
<dbReference type="OrthoDB" id="370976at2"/>
<evidence type="ECO:0000313" key="3">
    <source>
        <dbReference type="Proteomes" id="UP000013988"/>
    </source>
</evidence>
<dbReference type="SUPFAM" id="SSF55804">
    <property type="entry name" value="Phoshotransferase/anion transport protein"/>
    <property type="match status" value="1"/>
</dbReference>
<dbReference type="CDD" id="cd00211">
    <property type="entry name" value="PTS_IIA_fru"/>
    <property type="match status" value="1"/>
</dbReference>
<dbReference type="EMBL" id="ASRV01000045">
    <property type="protein sequence ID" value="EOR27527.1"/>
    <property type="molecule type" value="Genomic_DNA"/>
</dbReference>
<accession>R9CE01</accession>
<keyword evidence="3" id="KW-1185">Reference proteome</keyword>
<dbReference type="PROSITE" id="PS51094">
    <property type="entry name" value="PTS_EIIA_TYPE_2"/>
    <property type="match status" value="1"/>
</dbReference>
<reference evidence="2 3" key="1">
    <citation type="submission" date="2013-03" db="EMBL/GenBank/DDBJ databases">
        <title>Whole genome shotgun sequencing of Clostridium sartagoforme AAU1.</title>
        <authorList>
            <person name="Joshi C.G."/>
            <person name="Duggirala S.M."/>
            <person name="Nathani N.M."/>
            <person name="Bhatt V.D."/>
            <person name="Patel A.K."/>
            <person name="Pandya P.R."/>
            <person name="KaPatel J.A."/>
        </authorList>
    </citation>
    <scope>NUCLEOTIDE SEQUENCE [LARGE SCALE GENOMIC DNA]</scope>
    <source>
        <strain evidence="2 3">AAU1</strain>
    </source>
</reference>
<dbReference type="PANTHER" id="PTHR47738">
    <property type="entry name" value="PTS SYSTEM FRUCTOSE-LIKE EIIA COMPONENT-RELATED"/>
    <property type="match status" value="1"/>
</dbReference>
<feature type="domain" description="PTS EIIA type-2" evidence="1">
    <location>
        <begin position="3"/>
        <end position="151"/>
    </location>
</feature>
<dbReference type="Gene3D" id="3.40.930.10">
    <property type="entry name" value="Mannitol-specific EII, Chain A"/>
    <property type="match status" value="1"/>
</dbReference>
<evidence type="ECO:0000313" key="2">
    <source>
        <dbReference type="EMBL" id="EOR27527.1"/>
    </source>
</evidence>
<dbReference type="Proteomes" id="UP000013988">
    <property type="component" value="Unassembled WGS sequence"/>
</dbReference>
<comment type="caution">
    <text evidence="2">The sequence shown here is derived from an EMBL/GenBank/DDBJ whole genome shotgun (WGS) entry which is preliminary data.</text>
</comment>